<name>A0AA36IH98_9DINO</name>
<reference evidence="1" key="1">
    <citation type="submission" date="2023-08" db="EMBL/GenBank/DDBJ databases">
        <authorList>
            <person name="Chen Y."/>
            <person name="Shah S."/>
            <person name="Dougan E. K."/>
            <person name="Thang M."/>
            <person name="Chan C."/>
        </authorList>
    </citation>
    <scope>NUCLEOTIDE SEQUENCE</scope>
</reference>
<gene>
    <name evidence="1" type="ORF">EVOR1521_LOCUS12915</name>
</gene>
<evidence type="ECO:0000313" key="2">
    <source>
        <dbReference type="Proteomes" id="UP001178507"/>
    </source>
</evidence>
<evidence type="ECO:0000313" key="1">
    <source>
        <dbReference type="EMBL" id="CAJ1386681.1"/>
    </source>
</evidence>
<proteinExistence type="predicted"/>
<keyword evidence="2" id="KW-1185">Reference proteome</keyword>
<organism evidence="1 2">
    <name type="scientific">Effrenium voratum</name>
    <dbReference type="NCBI Taxonomy" id="2562239"/>
    <lineage>
        <taxon>Eukaryota</taxon>
        <taxon>Sar</taxon>
        <taxon>Alveolata</taxon>
        <taxon>Dinophyceae</taxon>
        <taxon>Suessiales</taxon>
        <taxon>Symbiodiniaceae</taxon>
        <taxon>Effrenium</taxon>
    </lineage>
</organism>
<protein>
    <submittedName>
        <fullName evidence="1">Uncharacterized protein</fullName>
    </submittedName>
</protein>
<accession>A0AA36IH98</accession>
<comment type="caution">
    <text evidence="1">The sequence shown here is derived from an EMBL/GenBank/DDBJ whole genome shotgun (WGS) entry which is preliminary data.</text>
</comment>
<dbReference type="Proteomes" id="UP001178507">
    <property type="component" value="Unassembled WGS sequence"/>
</dbReference>
<sequence>MAGDGPGSPSGRRSTSSTSLADVDATVLAYAQWLSELQSQASDVRCHQQAELDVLREAVSAQSSELSEFKRHCAQLIQQLQGQVSELRSKLGERAGVGAIGASEDSFGLGLASLSEGSPALGLKATASLEISKLHRSLGVVQEQTLLKFGEVDQAMNILHGNCTNLHKELQGSRGDWKKSQESC</sequence>
<dbReference type="EMBL" id="CAUJNA010001402">
    <property type="protein sequence ID" value="CAJ1386681.1"/>
    <property type="molecule type" value="Genomic_DNA"/>
</dbReference>
<dbReference type="AlphaFoldDB" id="A0AA36IH98"/>